<name>A0A6G6IUL9_PSENT</name>
<dbReference type="Proteomes" id="UP000501063">
    <property type="component" value="Chromosome"/>
</dbReference>
<dbReference type="InterPro" id="IPR035093">
    <property type="entry name" value="RelE/ParE_toxin_dom_sf"/>
</dbReference>
<dbReference type="AlphaFoldDB" id="A0A6G6IUL9"/>
<dbReference type="InterPro" id="IPR007712">
    <property type="entry name" value="RelE/ParE_toxin"/>
</dbReference>
<dbReference type="Pfam" id="PF05016">
    <property type="entry name" value="ParE_toxin"/>
    <property type="match status" value="1"/>
</dbReference>
<dbReference type="GeneID" id="300409502"/>
<gene>
    <name evidence="3" type="ORF">G5B91_11395</name>
    <name evidence="2" type="ORF">I5I61_09970</name>
</gene>
<protein>
    <submittedName>
        <fullName evidence="3">Type II toxin-antitoxin system RelE/ParE family toxin</fullName>
    </submittedName>
</protein>
<keyword evidence="5" id="KW-1185">Reference proteome</keyword>
<evidence type="ECO:0000313" key="5">
    <source>
        <dbReference type="Proteomes" id="UP000608450"/>
    </source>
</evidence>
<reference evidence="2 5" key="2">
    <citation type="submission" date="2020-11" db="EMBL/GenBank/DDBJ databases">
        <title>Enhanced detection system for hospital associated transmission using whole genome sequencing surveillance.</title>
        <authorList>
            <person name="Harrison L.H."/>
            <person name="Van Tyne D."/>
            <person name="Marsh J.W."/>
            <person name="Griffith M.P."/>
            <person name="Snyder D.J."/>
            <person name="Cooper V.S."/>
            <person name="Mustapha M."/>
        </authorList>
    </citation>
    <scope>NUCLEOTIDE SEQUENCE [LARGE SCALE GENOMIC DNA]</scope>
    <source>
        <strain evidence="2 5">PSA00705</strain>
    </source>
</reference>
<sequence>MKARPVRPRAIARQDVAESLEYYLSEGGEKAAFGFIDELQRAYQLIARNPAASSSRYAHELDIPGLRSWPLKRYPHLVFFIERADHIDVWRVLNGKRDIADWLLTNEDQGFNL</sequence>
<accession>A0A6G6IUL9</accession>
<evidence type="ECO:0000256" key="1">
    <source>
        <dbReference type="ARBA" id="ARBA00022649"/>
    </source>
</evidence>
<proteinExistence type="predicted"/>
<dbReference type="Gene3D" id="3.30.2310.20">
    <property type="entry name" value="RelE-like"/>
    <property type="match status" value="1"/>
</dbReference>
<dbReference type="EMBL" id="JADTFC010000018">
    <property type="protein sequence ID" value="MBG6287771.1"/>
    <property type="molecule type" value="Genomic_DNA"/>
</dbReference>
<dbReference type="RefSeq" id="WP_024767316.1">
    <property type="nucleotide sequence ID" value="NZ_CP049140.1"/>
</dbReference>
<organism evidence="3 4">
    <name type="scientific">Pseudomonas nitroreducens</name>
    <dbReference type="NCBI Taxonomy" id="46680"/>
    <lineage>
        <taxon>Bacteria</taxon>
        <taxon>Pseudomonadati</taxon>
        <taxon>Pseudomonadota</taxon>
        <taxon>Gammaproteobacteria</taxon>
        <taxon>Pseudomonadales</taxon>
        <taxon>Pseudomonadaceae</taxon>
        <taxon>Pseudomonas</taxon>
    </lineage>
</organism>
<keyword evidence="1" id="KW-1277">Toxin-antitoxin system</keyword>
<dbReference type="KEGG" id="pnt:G5B91_11395"/>
<evidence type="ECO:0000313" key="3">
    <source>
        <dbReference type="EMBL" id="QIE86835.1"/>
    </source>
</evidence>
<reference evidence="3 4" key="1">
    <citation type="submission" date="2020-02" db="EMBL/GenBank/DDBJ databases">
        <title>Integrative conjugative elements (ICEs) and plasmids drive adaptation of Pseudomonas nitroreducens strain HBP1 to wastewater environment.</title>
        <authorList>
            <person name="Sentchilo V."/>
            <person name="Carraro N."/>
            <person name="Bertelli C."/>
            <person name="van der Meer J.R."/>
        </authorList>
    </citation>
    <scope>NUCLEOTIDE SEQUENCE [LARGE SCALE GENOMIC DNA]</scope>
    <source>
        <strain evidence="3 4">HBP1</strain>
    </source>
</reference>
<dbReference type="Proteomes" id="UP000608450">
    <property type="component" value="Unassembled WGS sequence"/>
</dbReference>
<evidence type="ECO:0000313" key="4">
    <source>
        <dbReference type="Proteomes" id="UP000501063"/>
    </source>
</evidence>
<evidence type="ECO:0000313" key="2">
    <source>
        <dbReference type="EMBL" id="MBG6287771.1"/>
    </source>
</evidence>
<dbReference type="EMBL" id="CP049140">
    <property type="protein sequence ID" value="QIE86835.1"/>
    <property type="molecule type" value="Genomic_DNA"/>
</dbReference>